<organism evidence="1 3">
    <name type="scientific">Anaerobutyricum hallii</name>
    <dbReference type="NCBI Taxonomy" id="39488"/>
    <lineage>
        <taxon>Bacteria</taxon>
        <taxon>Bacillati</taxon>
        <taxon>Bacillota</taxon>
        <taxon>Clostridia</taxon>
        <taxon>Lachnospirales</taxon>
        <taxon>Lachnospiraceae</taxon>
        <taxon>Anaerobutyricum</taxon>
    </lineage>
</organism>
<dbReference type="Proteomes" id="UP000262524">
    <property type="component" value="Unassembled WGS sequence"/>
</dbReference>
<evidence type="ECO:0000313" key="2">
    <source>
        <dbReference type="EMBL" id="RHN11761.1"/>
    </source>
</evidence>
<accession>A0A374N3W3</accession>
<dbReference type="AlphaFoldDB" id="A0A374N3W3"/>
<sequence length="141" mass="16432">MRAIVNVEGTVTVKEKDMVNEVESLISRQVSSKDMNLTYEIVNDTTLYLHEKTSYWSESDLLDILNTILPYIKEGELAYVDEDHSHLKYLYNEENNKWEVLTRRLIYAKPDKTDDMGKDEHKALTVKDLLYRTGGNTKVEI</sequence>
<comment type="caution">
    <text evidence="1">The sequence shown here is derived from an EMBL/GenBank/DDBJ whole genome shotgun (WGS) entry which is preliminary data.</text>
</comment>
<protein>
    <submittedName>
        <fullName evidence="1">Uncharacterized protein</fullName>
    </submittedName>
</protein>
<name>A0A374N3W3_9FIRM</name>
<dbReference type="Proteomes" id="UP000283700">
    <property type="component" value="Unassembled WGS sequence"/>
</dbReference>
<evidence type="ECO:0000313" key="4">
    <source>
        <dbReference type="Proteomes" id="UP000283700"/>
    </source>
</evidence>
<dbReference type="RefSeq" id="WP_117983624.1">
    <property type="nucleotide sequence ID" value="NZ_QRQO01000032.1"/>
</dbReference>
<reference evidence="3 4" key="1">
    <citation type="submission" date="2018-08" db="EMBL/GenBank/DDBJ databases">
        <title>A genome reference for cultivated species of the human gut microbiota.</title>
        <authorList>
            <person name="Zou Y."/>
            <person name="Xue W."/>
            <person name="Luo G."/>
        </authorList>
    </citation>
    <scope>NUCLEOTIDE SEQUENCE [LARGE SCALE GENOMIC DNA]</scope>
    <source>
        <strain evidence="2 4">AF31-17AC</strain>
        <strain evidence="1 3">TM10-1AC</strain>
    </source>
</reference>
<evidence type="ECO:0000313" key="3">
    <source>
        <dbReference type="Proteomes" id="UP000262524"/>
    </source>
</evidence>
<proteinExistence type="predicted"/>
<evidence type="ECO:0000313" key="1">
    <source>
        <dbReference type="EMBL" id="RGI78288.1"/>
    </source>
</evidence>
<gene>
    <name evidence="2" type="ORF">DWZ29_11080</name>
    <name evidence="1" type="ORF">DXD91_14445</name>
</gene>
<dbReference type="EMBL" id="QSOE01000157">
    <property type="protein sequence ID" value="RGI78288.1"/>
    <property type="molecule type" value="Genomic_DNA"/>
</dbReference>
<dbReference type="EMBL" id="QRQO01000032">
    <property type="protein sequence ID" value="RHN11761.1"/>
    <property type="molecule type" value="Genomic_DNA"/>
</dbReference>